<name>A0ABX0WBS7_9RHOB</name>
<comment type="caution">
    <text evidence="1">The sequence shown here is derived from an EMBL/GenBank/DDBJ whole genome shotgun (WGS) entry which is preliminary data.</text>
</comment>
<reference evidence="1 2" key="1">
    <citation type="submission" date="2018-05" db="EMBL/GenBank/DDBJ databases">
        <authorList>
            <person name="Zhang Y.-J."/>
        </authorList>
    </citation>
    <scope>NUCLEOTIDE SEQUENCE [LARGE SCALE GENOMIC DNA]</scope>
    <source>
        <strain evidence="1 2">CY04</strain>
    </source>
</reference>
<evidence type="ECO:0000313" key="2">
    <source>
        <dbReference type="Proteomes" id="UP001429564"/>
    </source>
</evidence>
<sequence length="188" mass="21107">MFGFGGLGLGNFFFRLILIQTFCQIAELLFQCLHLLCVFGFKHGEIALLQSKLPDVLICHPGYQPLDHALHGFFERADPSINLLLNIVRQRKLFGLFHIFCCEVAFPDLADPGKVAFAVKCFVNVRGRDLSAEPCREDVTDLDDFLFGINGGARHVILLCLPVAGVTWVRSGNRKTNYQTFSFVVEKL</sequence>
<proteinExistence type="predicted"/>
<keyword evidence="2" id="KW-1185">Reference proteome</keyword>
<protein>
    <recommendedName>
        <fullName evidence="3">Secreted protein</fullName>
    </recommendedName>
</protein>
<dbReference type="Proteomes" id="UP001429564">
    <property type="component" value="Unassembled WGS sequence"/>
</dbReference>
<evidence type="ECO:0000313" key="1">
    <source>
        <dbReference type="EMBL" id="NIZ62323.1"/>
    </source>
</evidence>
<evidence type="ECO:0008006" key="3">
    <source>
        <dbReference type="Google" id="ProtNLM"/>
    </source>
</evidence>
<gene>
    <name evidence="1" type="ORF">DL239_15210</name>
</gene>
<organism evidence="1 2">
    <name type="scientific">Parasedimentitalea denitrificans</name>
    <dbReference type="NCBI Taxonomy" id="2211118"/>
    <lineage>
        <taxon>Bacteria</taxon>
        <taxon>Pseudomonadati</taxon>
        <taxon>Pseudomonadota</taxon>
        <taxon>Alphaproteobacteria</taxon>
        <taxon>Rhodobacterales</taxon>
        <taxon>Paracoccaceae</taxon>
        <taxon>Parasedimentitalea</taxon>
    </lineage>
</organism>
<accession>A0ABX0WBS7</accession>
<dbReference type="EMBL" id="QHLQ01000016">
    <property type="protein sequence ID" value="NIZ62323.1"/>
    <property type="molecule type" value="Genomic_DNA"/>
</dbReference>